<name>A0A0J1HZI4_BACAN</name>
<accession>A0A0J1HZI4</accession>
<dbReference type="EMBL" id="LDPG01000005">
    <property type="protein sequence ID" value="KLV19116.1"/>
    <property type="molecule type" value="Genomic_DNA"/>
</dbReference>
<dbReference type="Pfam" id="PF13027">
    <property type="entry name" value="DUF3888"/>
    <property type="match status" value="1"/>
</dbReference>
<sequence>MYDYYRAQKELCNNTEVIMRKLLYFIVCSSVILFASPSVSVAQYEAPLMEDALYSVLFPKINKAIEKQYGSLKPYQCPKIISLKKVYSGTYLFQASIEVTKYERVAGKIAPPFEKVTITFNNDEGEWEVTKVLVKRLPNDTKLNCKKII</sequence>
<gene>
    <name evidence="1" type="ORF">ABW01_11060</name>
</gene>
<dbReference type="PATRIC" id="fig|1392.242.peg.5211"/>
<evidence type="ECO:0000313" key="2">
    <source>
        <dbReference type="Proteomes" id="UP000035904"/>
    </source>
</evidence>
<protein>
    <submittedName>
        <fullName evidence="1">Uncharacterized protein</fullName>
    </submittedName>
</protein>
<dbReference type="eggNOG" id="ENOG5030DGW">
    <property type="taxonomic scope" value="Bacteria"/>
</dbReference>
<evidence type="ECO:0000313" key="1">
    <source>
        <dbReference type="EMBL" id="KLV19116.1"/>
    </source>
</evidence>
<dbReference type="AlphaFoldDB" id="A0A0J1HZI4"/>
<dbReference type="InterPro" id="IPR024984">
    <property type="entry name" value="DUF3888"/>
</dbReference>
<proteinExistence type="predicted"/>
<comment type="caution">
    <text evidence="1">The sequence shown here is derived from an EMBL/GenBank/DDBJ whole genome shotgun (WGS) entry which is preliminary data.</text>
</comment>
<reference evidence="1 2" key="1">
    <citation type="submission" date="2015-05" db="EMBL/GenBank/DDBJ databases">
        <title>Whole genome sequence and identification of bacterial endophytes from Costus igneus.</title>
        <authorList>
            <person name="Lee Y.P."/>
            <person name="Gan H.M."/>
            <person name="Eng W."/>
            <person name="Wheatley M.S."/>
            <person name="Caraballo A."/>
            <person name="Polter S."/>
            <person name="Savka M.A."/>
            <person name="Hudson A.O."/>
        </authorList>
    </citation>
    <scope>NUCLEOTIDE SEQUENCE [LARGE SCALE GENOMIC DNA]</scope>
    <source>
        <strain evidence="1 2">RIT375</strain>
    </source>
</reference>
<organism evidence="1 2">
    <name type="scientific">Bacillus anthracis</name>
    <name type="common">anthrax bacterium</name>
    <dbReference type="NCBI Taxonomy" id="1392"/>
    <lineage>
        <taxon>Bacteria</taxon>
        <taxon>Bacillati</taxon>
        <taxon>Bacillota</taxon>
        <taxon>Bacilli</taxon>
        <taxon>Bacillales</taxon>
        <taxon>Bacillaceae</taxon>
        <taxon>Bacillus</taxon>
        <taxon>Bacillus cereus group</taxon>
    </lineage>
</organism>
<dbReference type="Proteomes" id="UP000035904">
    <property type="component" value="Unassembled WGS sequence"/>
</dbReference>